<dbReference type="InterPro" id="IPR014010">
    <property type="entry name" value="REJ_dom"/>
</dbReference>
<feature type="compositionally biased region" description="Basic residues" evidence="17">
    <location>
        <begin position="3043"/>
        <end position="3053"/>
    </location>
</feature>
<dbReference type="Gene3D" id="2.10.25.10">
    <property type="entry name" value="Laminin"/>
    <property type="match status" value="4"/>
</dbReference>
<evidence type="ECO:0000256" key="7">
    <source>
        <dbReference type="ARBA" id="ARBA00022729"/>
    </source>
</evidence>
<dbReference type="SUPFAM" id="SSF49299">
    <property type="entry name" value="PKD domain"/>
    <property type="match status" value="4"/>
</dbReference>
<dbReference type="PRINTS" id="PR01433">
    <property type="entry name" value="POLYCYSTIN2"/>
</dbReference>
<evidence type="ECO:0000256" key="16">
    <source>
        <dbReference type="PROSITE-ProRule" id="PRU00076"/>
    </source>
</evidence>
<evidence type="ECO:0000256" key="15">
    <source>
        <dbReference type="PIRSR" id="PIRSR603915-2"/>
    </source>
</evidence>
<feature type="transmembrane region" description="Helical" evidence="18">
    <location>
        <begin position="2533"/>
        <end position="2552"/>
    </location>
</feature>
<dbReference type="InterPro" id="IPR022409">
    <property type="entry name" value="PKD/Chitinase_dom"/>
</dbReference>
<comment type="caution">
    <text evidence="16">Lacks conserved residue(s) required for the propagation of feature annotation.</text>
</comment>
<dbReference type="CDD" id="cd00054">
    <property type="entry name" value="EGF_CA"/>
    <property type="match status" value="4"/>
</dbReference>
<dbReference type="InterPro" id="IPR003915">
    <property type="entry name" value="PKD_2"/>
</dbReference>
<feature type="domain" description="EGF-like" evidence="19">
    <location>
        <begin position="284"/>
        <end position="324"/>
    </location>
</feature>
<evidence type="ECO:0000256" key="11">
    <source>
        <dbReference type="ARBA" id="ARBA00023136"/>
    </source>
</evidence>
<keyword evidence="8" id="KW-0677">Repeat</keyword>
<dbReference type="Pfam" id="PF08016">
    <property type="entry name" value="PKD_channel"/>
    <property type="match status" value="1"/>
</dbReference>
<dbReference type="SMART" id="SM00181">
    <property type="entry name" value="EGF"/>
    <property type="match status" value="4"/>
</dbReference>
<organism evidence="23 24">
    <name type="scientific">Batillaria attramentaria</name>
    <dbReference type="NCBI Taxonomy" id="370345"/>
    <lineage>
        <taxon>Eukaryota</taxon>
        <taxon>Metazoa</taxon>
        <taxon>Spiralia</taxon>
        <taxon>Lophotrochozoa</taxon>
        <taxon>Mollusca</taxon>
        <taxon>Gastropoda</taxon>
        <taxon>Caenogastropoda</taxon>
        <taxon>Sorbeoconcha</taxon>
        <taxon>Cerithioidea</taxon>
        <taxon>Batillariidae</taxon>
        <taxon>Batillaria</taxon>
    </lineage>
</organism>
<sequence length="3144" mass="347694">MEKLAYRSITGQVMQSAYMGHLFKRLPMKYHTRARAGEHGVTNFMVCYVPRFESAFCSSLGRDKVLQCSAQRGNVNECDTDPCPQHAECLNSDGGFSCRCLAGFYKSSGICYDTNECLQTDVCPLNAECTNTEGSFTCTCVSGFTEVNDACVDINECLSSPCSEFSTCQNTVGSYFCSCQWDFYQADKFTCLEARSFELTLPAEDSAYDLQPQIDVQLISTYGSDYLGSNIIPAVHFDFLPGRLFLRMSPHSLASAYGLQTALSSLLDLLLDILGLASGFDVIDVDECNEPGWSDCSVTGSFCTNTEGSYSCACNTGYVDYSPLPARPGRLCLAIDETHQQAIASLSIYTTSPVYEVGSEVTFKLGVVEGSHVTFNIQYGDGVTEAVTHPNVLSFLSPVEVSHVYAEAKVWSVLVRGFNAEGFVEGTMQVRVIEPVRNLTLETFELAQSPTSKFQFIVTLANVAVVLEDLTCTFTYGDGTTETFGLSTMTEADSVSAVHEYDLGVFDVSVTCSNNISSMVMHTSVTAEESISGLAFTSDKEYAKVGETVYLTVETQMGSNLVLRVDLGDGRNEMRNVGNNRRGHSVLQMTAKYSQVGRYFVSVQAENLLSTASAELPHEIQVLNLVKDLVMTVNTPVGFPPGVADLTVEHIQASSPPTDVSCLVDSPHLPPSVHSADEIDTNKTLDFSVTFTDMSAVGANAVAVNCSNAISFQVLEVTVLMQAVIQNVGLSVSEKYIMVKGAVDVSMVIGVGSHAQYLLDYGDGDTVSGVFTQTVLQNKHLTFRHAFETAGIYNVTLNVLNHVSEAVAFVTVGVLEEVTDLYVTAWYQPLDHNDTLRGGHGPSGALYPLERDVVFVTSLGSGNDVTYVWNFGDGMAEMSSRDPEIRYRFSQPGQYRIFVNASNALFYDTATVLITVHQTVLMHILSNDGPTDAYRTINFTLTLARPGTDSCLVWDMGDGSEDYVYGGTQCSKYTDIPTPRFLNLYNSIDDQLRIRREHMYRTNETFYVTVRAYNLVSEGVISDTAVVSGVSCHYPEVRLAGGGQQIDKPVLNLKSDWISFESTVDIDCEVTQEADYSWKVDKILTGSNFLDFIFSPVTVDTISAGLFKVLFAPGVFELGTYRVSLNVSMKGIPGLYNLDFAYFRIDASPLVTYIRGGNARSVGYDKVFTLDAIADSYDPDIRNQDDKSDMTFRWFCRRPGEDLPDEPLVVPIPTNISEVDYDANGGCFGTGVGELLSDVEGFLEVNSFFLEYLSTNVFVVEVRKDERVSVYEQAVTIVAGDPPELNIDCVINCKSKMNPSGEFILSSTCVQCRPLDRIAYRWSLSQELDNGTQISVVIPQNATSTGLESSGISFKPRFLVGGRIYRLRVDGTLSGYAPGYTEYRFVTNLPPYGGDCAITPDTGYALDTLFVINCFGWLNPGEEDANGQGLLYRFWVNPPGEQVNHGQLLYYGTDPFTPMSQLPLGLDTDGFRYDVMVRVANPIGEYVEKVLPVKVTRPPVQKDVNLLLGLTTGDTSDLSVFLATGREQEAKQLVVALASLLNTEASLAECGDLDLRTEVVRSLSKTTALTLDSLQQTLRAVKVITDQTDEISDECQTITVNAMTDMTDTLSAMVEEDRFQSVEQEMTAAEDIVASLGNILTAATEGVGVDDLVFDAGSRDSAEFVSTTPAGAGGDGGENGATSTTPSTWSTTAIPAAAKNLKREQVRQLTKQTMVLTSTVVKTVLQRRVPGEPPVVLSSRMFTIQAARNDLASFNNSVYGSSQGSFTLPSADVFPLGNESSFVDTQFLTSTKNPYLWDASAADITSPVVSLTLYDNTGKDIVVSDLPDPMKIEISTGATREIALVTPYLTDDAELYYHALETDWNTTQALNIILKPETSNVTLEAFFKYGSPPTLTDYEFYFQVPDGGSQIETTDEFAEYKIFITDESASLNSSVLYMGLRNYVNESLLEPDYSEYYEDPDVSAPRNESLPPYTVTRESTAAVTRCLCNHLTSFGAGVFVAPNQIHFDTVFNDLGAKIADNYAVIITLGVVYFFYIIGMIWARRMDRKDVEKWGATPLADNLATDKYFYRMTVFTGMRTGAGTRSNVSFVLSGDHTDTGVRRLADEGGKKTLSRGTVNQYVLGVPACLGPLSYLRIWHDNTGKGKHQGWYLGKIIVTDLQNGASYIFLCNRWLAVEEDDGNVDRILPVAGREDLIDFQHLFFTEAQRSLSDSHLWVSVFSRPRRSTFSRVQRLSCILCLLLATMMADAMFYQTGGENGDSQSGSVEVGPVKLTMQELYVSFISSLIILPLNLVIDQLFRRSRPKTHKVDTGFLQSSSRPPTRAGSASHGSVRAGKSPGVSDIFVVDGGENRKNEPKATEDCDGEDGKDNDADSCESGKKNNKNNTTRKAANNTPEDEVQDTENSDKKEEKTDRSGEKGVKPKRGKVLLPHWCMYVAWALVLFVSGVSTFITFSYSMEWGRDKSIAWLSAMLLSVGQSVMLVQPVKIHLQPDEEPLDYTPRLACRPQLSAPAQDSEALTSCRERRMKEVAMQRVTREVVAYILYLLLLVLVAVHNRDPRGFLWTSSVRNLLNAGPTVDQVRTGRDVWNWTQRVVIPSLYPDTDYRGQPLPDGGGRIVSTMAAYRVGPVRLRQHRVTSVSCRIPAPFSDDTTFCTQTWSWSAQDTATYREGWTTPAENYSPGVNDPWVYSDWMDTDGIPHAGAIGVYPAGGYVKDLIGTRQRVEQLVSELENLEWIDKYTRAVFVEFVLYNPNVNLFAMVTVVFETPMTGTLKGEVIVASFRLFSYLGSYGVFVAFVEAMVVICTVYFVCREAKKVWKQRKKYFGQFWNWVELATLLGSLTSIVMYVGRHVLTVAAVNKIKSLRGKYYNFQRLSLWDELFGYVLAFVTFLAILKTAHLLRFNRRVSMLGSTLMRAAKDLSSFAIVFVIVFIAFFSCGCVLFGSQLPDYINIVTAIETLFSVCLGQAQFQVLEDANRVLGPAFFFCYMMFVVFVLLNMFLTILNETFTAVRQDISLQSNDYEIVDFMWKTIRNWFGTNRFPIAKNRKGQYSKNKKRNGSDPAEGRGTDLAEHDHLSPLSVINLMLRHLEDDFDHLGERRNGPYSSDTLDHSPFRLHPGYSHRDALDGVKFSECGDIVISDDEDLDDY</sequence>
<dbReference type="PROSITE" id="PS01186">
    <property type="entry name" value="EGF_2"/>
    <property type="match status" value="1"/>
</dbReference>
<dbReference type="SMART" id="SM00089">
    <property type="entry name" value="PKD"/>
    <property type="match status" value="5"/>
</dbReference>
<feature type="disulfide bond" evidence="15">
    <location>
        <begin position="2639"/>
        <end position="2652"/>
    </location>
</feature>
<keyword evidence="7" id="KW-0732">Signal</keyword>
<evidence type="ECO:0000256" key="14">
    <source>
        <dbReference type="ARBA" id="ARBA00023273"/>
    </source>
</evidence>
<dbReference type="InterPro" id="IPR000601">
    <property type="entry name" value="PKD_dom"/>
</dbReference>
<dbReference type="InterPro" id="IPR013783">
    <property type="entry name" value="Ig-like_fold"/>
</dbReference>
<dbReference type="PROSITE" id="PS50026">
    <property type="entry name" value="EGF_3"/>
    <property type="match status" value="4"/>
</dbReference>
<evidence type="ECO:0000259" key="19">
    <source>
        <dbReference type="PROSITE" id="PS50026"/>
    </source>
</evidence>
<dbReference type="PROSITE" id="PS00010">
    <property type="entry name" value="ASX_HYDROXYL"/>
    <property type="match status" value="4"/>
</dbReference>
<dbReference type="InterPro" id="IPR001881">
    <property type="entry name" value="EGF-like_Ca-bd_dom"/>
</dbReference>
<feature type="transmembrane region" description="Helical" evidence="18">
    <location>
        <begin position="2233"/>
        <end position="2251"/>
    </location>
</feature>
<gene>
    <name evidence="23" type="ORF">BaRGS_00027749</name>
</gene>
<dbReference type="Gene3D" id="1.10.287.70">
    <property type="match status" value="1"/>
</dbReference>
<dbReference type="PROSITE" id="PS01187">
    <property type="entry name" value="EGF_CA"/>
    <property type="match status" value="2"/>
</dbReference>
<feature type="transmembrane region" description="Helical" evidence="18">
    <location>
        <begin position="2022"/>
        <end position="2042"/>
    </location>
</feature>
<evidence type="ECO:0000256" key="17">
    <source>
        <dbReference type="SAM" id="MobiDB-lite"/>
    </source>
</evidence>
<dbReference type="GO" id="GO:0005929">
    <property type="term" value="C:cilium"/>
    <property type="evidence" value="ECO:0007669"/>
    <property type="project" value="UniProtKB-SubCell"/>
</dbReference>
<feature type="transmembrane region" description="Helical" evidence="18">
    <location>
        <begin position="2464"/>
        <end position="2481"/>
    </location>
</feature>
<dbReference type="InterPro" id="IPR051223">
    <property type="entry name" value="Polycystin"/>
</dbReference>
<comment type="similarity">
    <text evidence="3">Belongs to the polycystin family.</text>
</comment>
<keyword evidence="5 16" id="KW-0245">EGF-like domain</keyword>
<evidence type="ECO:0000256" key="9">
    <source>
        <dbReference type="ARBA" id="ARBA00022989"/>
    </source>
</evidence>
<feature type="region of interest" description="Disordered" evidence="17">
    <location>
        <begin position="1664"/>
        <end position="1688"/>
    </location>
</feature>
<dbReference type="InterPro" id="IPR049883">
    <property type="entry name" value="NOTCH1_EGF-like"/>
</dbReference>
<feature type="transmembrane region" description="Helical" evidence="18">
    <location>
        <begin position="2877"/>
        <end position="2897"/>
    </location>
</feature>
<dbReference type="SMART" id="SM00179">
    <property type="entry name" value="EGF_CA"/>
    <property type="match status" value="4"/>
</dbReference>
<dbReference type="PANTHER" id="PTHR10877">
    <property type="entry name" value="POLYCYSTIN FAMILY MEMBER"/>
    <property type="match status" value="1"/>
</dbReference>
<keyword evidence="9 18" id="KW-1133">Transmembrane helix</keyword>
<dbReference type="InterPro" id="IPR018097">
    <property type="entry name" value="EGF_Ca-bd_CS"/>
</dbReference>
<feature type="transmembrane region" description="Helical" evidence="18">
    <location>
        <begin position="2277"/>
        <end position="2294"/>
    </location>
</feature>
<evidence type="ECO:0000256" key="3">
    <source>
        <dbReference type="ARBA" id="ARBA00007200"/>
    </source>
</evidence>
<feature type="domain" description="PKD" evidence="20">
    <location>
        <begin position="752"/>
        <end position="821"/>
    </location>
</feature>
<evidence type="ECO:0000259" key="22">
    <source>
        <dbReference type="PROSITE" id="PS51111"/>
    </source>
</evidence>
<dbReference type="Proteomes" id="UP001519460">
    <property type="component" value="Unassembled WGS sequence"/>
</dbReference>
<dbReference type="InterPro" id="IPR002859">
    <property type="entry name" value="PKD/REJ-like"/>
</dbReference>
<feature type="transmembrane region" description="Helical" evidence="18">
    <location>
        <begin position="2917"/>
        <end position="2940"/>
    </location>
</feature>
<name>A0ABD0K2G7_9CAEN</name>
<feature type="compositionally biased region" description="Low complexity" evidence="17">
    <location>
        <begin position="2382"/>
        <end position="2393"/>
    </location>
</feature>
<dbReference type="PROSITE" id="PS51111">
    <property type="entry name" value="REJ"/>
    <property type="match status" value="1"/>
</dbReference>
<comment type="caution">
    <text evidence="23">The sequence shown here is derived from an EMBL/GenBank/DDBJ whole genome shotgun (WGS) entry which is preliminary data.</text>
</comment>
<dbReference type="Pfam" id="PF02010">
    <property type="entry name" value="REJ"/>
    <property type="match status" value="1"/>
</dbReference>
<feature type="region of interest" description="Disordered" evidence="17">
    <location>
        <begin position="3043"/>
        <end position="3067"/>
    </location>
</feature>
<dbReference type="Pfam" id="PF20519">
    <property type="entry name" value="Polycystin_dom"/>
    <property type="match status" value="1"/>
</dbReference>
<evidence type="ECO:0000256" key="6">
    <source>
        <dbReference type="ARBA" id="ARBA00022692"/>
    </source>
</evidence>
<evidence type="ECO:0000256" key="5">
    <source>
        <dbReference type="ARBA" id="ARBA00022536"/>
    </source>
</evidence>
<feature type="transmembrane region" description="Helical" evidence="18">
    <location>
        <begin position="2781"/>
        <end position="2807"/>
    </location>
</feature>
<feature type="compositionally biased region" description="Basic and acidic residues" evidence="17">
    <location>
        <begin position="2348"/>
        <end position="2378"/>
    </location>
</feature>
<evidence type="ECO:0000259" key="21">
    <source>
        <dbReference type="PROSITE" id="PS50095"/>
    </source>
</evidence>
<keyword evidence="12" id="KW-1015">Disulfide bond</keyword>
<evidence type="ECO:0000256" key="8">
    <source>
        <dbReference type="ARBA" id="ARBA00022737"/>
    </source>
</evidence>
<proteinExistence type="inferred from homology"/>
<dbReference type="FunFam" id="2.10.25.10:FF:000506">
    <property type="entry name" value="Adhesion G protein-coupled receptor E1"/>
    <property type="match status" value="1"/>
</dbReference>
<keyword evidence="11 18" id="KW-0472">Membrane</keyword>
<dbReference type="Gene3D" id="2.60.40.10">
    <property type="entry name" value="Immunoglobulins"/>
    <property type="match status" value="2"/>
</dbReference>
<dbReference type="Pfam" id="PF07645">
    <property type="entry name" value="EGF_CA"/>
    <property type="match status" value="4"/>
</dbReference>
<keyword evidence="10" id="KW-0969">Cilium</keyword>
<dbReference type="InterPro" id="IPR000742">
    <property type="entry name" value="EGF"/>
</dbReference>
<feature type="domain" description="PLAT" evidence="21">
    <location>
        <begin position="2067"/>
        <end position="2187"/>
    </location>
</feature>
<evidence type="ECO:0000313" key="23">
    <source>
        <dbReference type="EMBL" id="KAK7481030.1"/>
    </source>
</evidence>
<dbReference type="EMBL" id="JACVVK020000269">
    <property type="protein sequence ID" value="KAK7481030.1"/>
    <property type="molecule type" value="Genomic_DNA"/>
</dbReference>
<keyword evidence="13" id="KW-0325">Glycoprotein</keyword>
<dbReference type="FunFam" id="1.10.287.70:FF:000086">
    <property type="entry name" value="Polycystic kidney disease 2"/>
    <property type="match status" value="1"/>
</dbReference>
<dbReference type="SUPFAM" id="SSF49723">
    <property type="entry name" value="Lipase/lipooxygenase domain (PLAT/LH2 domain)"/>
    <property type="match status" value="1"/>
</dbReference>
<keyword evidence="24" id="KW-1185">Reference proteome</keyword>
<dbReference type="InterPro" id="IPR035986">
    <property type="entry name" value="PKD_dom_sf"/>
</dbReference>
<dbReference type="InterPro" id="IPR000152">
    <property type="entry name" value="EGF-type_Asp/Asn_hydroxyl_site"/>
</dbReference>
<feature type="domain" description="PKD" evidence="20">
    <location>
        <begin position="854"/>
        <end position="916"/>
    </location>
</feature>
<feature type="domain" description="EGF-like" evidence="19">
    <location>
        <begin position="74"/>
        <end position="110"/>
    </location>
</feature>
<dbReference type="Gene3D" id="2.60.60.20">
    <property type="entry name" value="PLAT/LH2 domain"/>
    <property type="match status" value="1"/>
</dbReference>
<dbReference type="InterPro" id="IPR013122">
    <property type="entry name" value="PKD1_2_channel"/>
</dbReference>
<feature type="transmembrane region" description="Helical" evidence="18">
    <location>
        <begin position="2828"/>
        <end position="2846"/>
    </location>
</feature>
<evidence type="ECO:0000256" key="2">
    <source>
        <dbReference type="ARBA" id="ARBA00004651"/>
    </source>
</evidence>
<keyword evidence="14" id="KW-0966">Cell projection</keyword>
<evidence type="ECO:0000256" key="12">
    <source>
        <dbReference type="ARBA" id="ARBA00023157"/>
    </source>
</evidence>
<feature type="transmembrane region" description="Helical" evidence="18">
    <location>
        <begin position="2976"/>
        <end position="3000"/>
    </location>
</feature>
<dbReference type="Pfam" id="PF01477">
    <property type="entry name" value="PLAT"/>
    <property type="match status" value="1"/>
</dbReference>
<dbReference type="PANTHER" id="PTHR10877:SF194">
    <property type="entry name" value="LOCATION OF VULVA DEFECTIVE 1"/>
    <property type="match status" value="1"/>
</dbReference>
<keyword evidence="6 18" id="KW-0812">Transmembrane</keyword>
<evidence type="ECO:0000259" key="20">
    <source>
        <dbReference type="PROSITE" id="PS50093"/>
    </source>
</evidence>
<dbReference type="SMART" id="SM00308">
    <property type="entry name" value="LH2"/>
    <property type="match status" value="1"/>
</dbReference>
<dbReference type="InterPro" id="IPR036392">
    <property type="entry name" value="PLAT/LH2_dom_sf"/>
</dbReference>
<dbReference type="PROSITE" id="PS50093">
    <property type="entry name" value="PKD"/>
    <property type="match status" value="2"/>
</dbReference>
<dbReference type="SUPFAM" id="SSF57196">
    <property type="entry name" value="EGF/Laminin"/>
    <property type="match status" value="1"/>
</dbReference>
<evidence type="ECO:0000256" key="4">
    <source>
        <dbReference type="ARBA" id="ARBA00022475"/>
    </source>
</evidence>
<feature type="domain" description="EGF-like" evidence="19">
    <location>
        <begin position="113"/>
        <end position="152"/>
    </location>
</feature>
<dbReference type="SUPFAM" id="SSF57184">
    <property type="entry name" value="Growth factor receptor domain"/>
    <property type="match status" value="1"/>
</dbReference>
<comment type="subcellular location">
    <subcellularLocation>
        <location evidence="2">Cell membrane</location>
        <topology evidence="2">Multi-pass membrane protein</topology>
    </subcellularLocation>
    <subcellularLocation>
        <location evidence="1">Cell projection</location>
        <location evidence="1">Cilium</location>
    </subcellularLocation>
</comment>
<dbReference type="Pfam" id="PF00801">
    <property type="entry name" value="PKD"/>
    <property type="match status" value="2"/>
</dbReference>
<feature type="region of interest" description="Disordered" evidence="17">
    <location>
        <begin position="2305"/>
        <end position="2421"/>
    </location>
</feature>
<feature type="domain" description="EGF-like" evidence="19">
    <location>
        <begin position="153"/>
        <end position="190"/>
    </location>
</feature>
<evidence type="ECO:0000313" key="24">
    <source>
        <dbReference type="Proteomes" id="UP001519460"/>
    </source>
</evidence>
<dbReference type="PROSITE" id="PS50095">
    <property type="entry name" value="PLAT"/>
    <property type="match status" value="1"/>
</dbReference>
<keyword evidence="4" id="KW-1003">Cell membrane</keyword>
<dbReference type="FunFam" id="2.60.60.20:FF:000022">
    <property type="entry name" value="Uncharacterized protein"/>
    <property type="match status" value="1"/>
</dbReference>
<evidence type="ECO:0000256" key="13">
    <source>
        <dbReference type="ARBA" id="ARBA00023180"/>
    </source>
</evidence>
<accession>A0ABD0K2G7</accession>
<dbReference type="InterPro" id="IPR009030">
    <property type="entry name" value="Growth_fac_rcpt_cys_sf"/>
</dbReference>
<feature type="domain" description="REJ" evidence="22">
    <location>
        <begin position="1032"/>
        <end position="1802"/>
    </location>
</feature>
<feature type="compositionally biased region" description="Basic and acidic residues" evidence="17">
    <location>
        <begin position="2403"/>
        <end position="2419"/>
    </location>
</feature>
<feature type="transmembrane region" description="Helical" evidence="18">
    <location>
        <begin position="2431"/>
        <end position="2452"/>
    </location>
</feature>
<evidence type="ECO:0000256" key="10">
    <source>
        <dbReference type="ARBA" id="ARBA00023069"/>
    </source>
</evidence>
<dbReference type="GO" id="GO:0005886">
    <property type="term" value="C:plasma membrane"/>
    <property type="evidence" value="ECO:0007669"/>
    <property type="project" value="UniProtKB-SubCell"/>
</dbReference>
<dbReference type="InterPro" id="IPR046791">
    <property type="entry name" value="Polycystin_dom"/>
</dbReference>
<dbReference type="InterPro" id="IPR001024">
    <property type="entry name" value="PLAT/LH2_dom"/>
</dbReference>
<protein>
    <submittedName>
        <fullName evidence="23">Uncharacterized protein</fullName>
    </submittedName>
</protein>
<reference evidence="23 24" key="1">
    <citation type="journal article" date="2023" name="Sci. Data">
        <title>Genome assembly of the Korean intertidal mud-creeper Batillaria attramentaria.</title>
        <authorList>
            <person name="Patra A.K."/>
            <person name="Ho P.T."/>
            <person name="Jun S."/>
            <person name="Lee S.J."/>
            <person name="Kim Y."/>
            <person name="Won Y.J."/>
        </authorList>
    </citation>
    <scope>NUCLEOTIDE SEQUENCE [LARGE SCALE GENOMIC DNA]</scope>
    <source>
        <strain evidence="23">Wonlab-2016</strain>
    </source>
</reference>
<dbReference type="CDD" id="cd00146">
    <property type="entry name" value="PKD"/>
    <property type="match status" value="1"/>
</dbReference>
<evidence type="ECO:0000256" key="18">
    <source>
        <dbReference type="SAM" id="Phobius"/>
    </source>
</evidence>
<evidence type="ECO:0000256" key="1">
    <source>
        <dbReference type="ARBA" id="ARBA00004138"/>
    </source>
</evidence>